<dbReference type="KEGG" id="acan:ACA1_400220"/>
<keyword evidence="5" id="KW-1185">Reference proteome</keyword>
<organism evidence="4 5">
    <name type="scientific">Acanthamoeba castellanii (strain ATCC 30010 / Neff)</name>
    <dbReference type="NCBI Taxonomy" id="1257118"/>
    <lineage>
        <taxon>Eukaryota</taxon>
        <taxon>Amoebozoa</taxon>
        <taxon>Discosea</taxon>
        <taxon>Longamoebia</taxon>
        <taxon>Centramoebida</taxon>
        <taxon>Acanthamoebidae</taxon>
        <taxon>Acanthamoeba</taxon>
    </lineage>
</organism>
<keyword evidence="2" id="KW-0378">Hydrolase</keyword>
<protein>
    <submittedName>
        <fullName evidence="4">Lysophospholipase</fullName>
    </submittedName>
</protein>
<accession>L8GG24</accession>
<dbReference type="STRING" id="1257118.L8GG24"/>
<name>L8GG24_ACACF</name>
<evidence type="ECO:0000256" key="1">
    <source>
        <dbReference type="ARBA" id="ARBA00006499"/>
    </source>
</evidence>
<dbReference type="OMA" id="WYDILAM"/>
<proteinExistence type="inferred from homology"/>
<dbReference type="Pfam" id="PF02230">
    <property type="entry name" value="Abhydrolase_2"/>
    <property type="match status" value="1"/>
</dbReference>
<sequence>MMRFNRANPHLKFILPTAPKRPVTISYGQRMPAWYDIKTLSSRDHEDFDGLPESSQRIEKLIKTEIENGIPASRIVVGGFSQGAALSLYTGFRLSERLGGIIAMSGYLPIREQKSQDYINTITDLSKETPLLMCHGTADNVVRYEWGQKSFALLKSGGVQKATLRSYPNMQHSACVEELAHIQEFLAEVLPPLPADDDRKE</sequence>
<dbReference type="GO" id="GO:0005737">
    <property type="term" value="C:cytoplasm"/>
    <property type="evidence" value="ECO:0007669"/>
    <property type="project" value="TreeGrafter"/>
</dbReference>
<dbReference type="GO" id="GO:0008474">
    <property type="term" value="F:palmitoyl-(protein) hydrolase activity"/>
    <property type="evidence" value="ECO:0007669"/>
    <property type="project" value="TreeGrafter"/>
</dbReference>
<dbReference type="Proteomes" id="UP000011083">
    <property type="component" value="Unassembled WGS sequence"/>
</dbReference>
<dbReference type="InterPro" id="IPR029058">
    <property type="entry name" value="AB_hydrolase_fold"/>
</dbReference>
<dbReference type="VEuPathDB" id="AmoebaDB:ACA1_400220"/>
<dbReference type="SUPFAM" id="SSF53474">
    <property type="entry name" value="alpha/beta-Hydrolases"/>
    <property type="match status" value="1"/>
</dbReference>
<dbReference type="GO" id="GO:0052689">
    <property type="term" value="F:carboxylic ester hydrolase activity"/>
    <property type="evidence" value="ECO:0007669"/>
    <property type="project" value="TreeGrafter"/>
</dbReference>
<evidence type="ECO:0000313" key="4">
    <source>
        <dbReference type="EMBL" id="ELR11957.1"/>
    </source>
</evidence>
<gene>
    <name evidence="4" type="ORF">ACA1_400220</name>
</gene>
<evidence type="ECO:0000313" key="5">
    <source>
        <dbReference type="Proteomes" id="UP000011083"/>
    </source>
</evidence>
<dbReference type="PANTHER" id="PTHR10655:SF17">
    <property type="entry name" value="LYSOPHOSPHOLIPASE-LIKE PROTEIN 1"/>
    <property type="match status" value="1"/>
</dbReference>
<dbReference type="GeneID" id="14912393"/>
<dbReference type="Gene3D" id="3.40.50.1820">
    <property type="entry name" value="alpha/beta hydrolase"/>
    <property type="match status" value="1"/>
</dbReference>
<dbReference type="AlphaFoldDB" id="L8GG24"/>
<dbReference type="OrthoDB" id="2418081at2759"/>
<comment type="similarity">
    <text evidence="1">Belongs to the AB hydrolase superfamily. AB hydrolase 2 family.</text>
</comment>
<evidence type="ECO:0000256" key="2">
    <source>
        <dbReference type="ARBA" id="ARBA00022801"/>
    </source>
</evidence>
<evidence type="ECO:0000259" key="3">
    <source>
        <dbReference type="Pfam" id="PF02230"/>
    </source>
</evidence>
<reference evidence="4 5" key="1">
    <citation type="journal article" date="2013" name="Genome Biol.">
        <title>Genome of Acanthamoeba castellanii highlights extensive lateral gene transfer and early evolution of tyrosine kinase signaling.</title>
        <authorList>
            <person name="Clarke M."/>
            <person name="Lohan A.J."/>
            <person name="Liu B."/>
            <person name="Lagkouvardos I."/>
            <person name="Roy S."/>
            <person name="Zafar N."/>
            <person name="Bertelli C."/>
            <person name="Schilde C."/>
            <person name="Kianianmomeni A."/>
            <person name="Burglin T.R."/>
            <person name="Frech C."/>
            <person name="Turcotte B."/>
            <person name="Kopec K.O."/>
            <person name="Synnott J.M."/>
            <person name="Choo C."/>
            <person name="Paponov I."/>
            <person name="Finkler A."/>
            <person name="Soon Heng Tan C."/>
            <person name="Hutchins A.P."/>
            <person name="Weinmeier T."/>
            <person name="Rattei T."/>
            <person name="Chu J.S."/>
            <person name="Gimenez G."/>
            <person name="Irimia M."/>
            <person name="Rigden D.J."/>
            <person name="Fitzpatrick D.A."/>
            <person name="Lorenzo-Morales J."/>
            <person name="Bateman A."/>
            <person name="Chiu C.H."/>
            <person name="Tang P."/>
            <person name="Hegemann P."/>
            <person name="Fromm H."/>
            <person name="Raoult D."/>
            <person name="Greub G."/>
            <person name="Miranda-Saavedra D."/>
            <person name="Chen N."/>
            <person name="Nash P."/>
            <person name="Ginger M.L."/>
            <person name="Horn M."/>
            <person name="Schaap P."/>
            <person name="Caler L."/>
            <person name="Loftus B."/>
        </authorList>
    </citation>
    <scope>NUCLEOTIDE SEQUENCE [LARGE SCALE GENOMIC DNA]</scope>
    <source>
        <strain evidence="4 5">Neff</strain>
    </source>
</reference>
<dbReference type="EMBL" id="KB008145">
    <property type="protein sequence ID" value="ELR11957.1"/>
    <property type="molecule type" value="Genomic_DNA"/>
</dbReference>
<feature type="domain" description="Phospholipase/carboxylesterase/thioesterase" evidence="3">
    <location>
        <begin position="3"/>
        <end position="188"/>
    </location>
</feature>
<dbReference type="InterPro" id="IPR050565">
    <property type="entry name" value="LYPA1-2/EST-like"/>
</dbReference>
<dbReference type="PANTHER" id="PTHR10655">
    <property type="entry name" value="LYSOPHOSPHOLIPASE-RELATED"/>
    <property type="match status" value="1"/>
</dbReference>
<dbReference type="InterPro" id="IPR003140">
    <property type="entry name" value="PLipase/COase/thioEstase"/>
</dbReference>
<dbReference type="RefSeq" id="XP_004333970.1">
    <property type="nucleotide sequence ID" value="XM_004333922.1"/>
</dbReference>